<dbReference type="AlphaFoldDB" id="A0AAD6ZKS8"/>
<organism evidence="3 4">
    <name type="scientific">Mycena albidolilacea</name>
    <dbReference type="NCBI Taxonomy" id="1033008"/>
    <lineage>
        <taxon>Eukaryota</taxon>
        <taxon>Fungi</taxon>
        <taxon>Dikarya</taxon>
        <taxon>Basidiomycota</taxon>
        <taxon>Agaricomycotina</taxon>
        <taxon>Agaricomycetes</taxon>
        <taxon>Agaricomycetidae</taxon>
        <taxon>Agaricales</taxon>
        <taxon>Marasmiineae</taxon>
        <taxon>Mycenaceae</taxon>
        <taxon>Mycena</taxon>
    </lineage>
</organism>
<evidence type="ECO:0000313" key="4">
    <source>
        <dbReference type="Proteomes" id="UP001218218"/>
    </source>
</evidence>
<feature type="domain" description="DUF6535" evidence="2">
    <location>
        <begin position="114"/>
        <end position="202"/>
    </location>
</feature>
<dbReference type="Pfam" id="PF20153">
    <property type="entry name" value="DUF6535"/>
    <property type="match status" value="1"/>
</dbReference>
<reference evidence="3" key="1">
    <citation type="submission" date="2023-03" db="EMBL/GenBank/DDBJ databases">
        <title>Massive genome expansion in bonnet fungi (Mycena s.s.) driven by repeated elements and novel gene families across ecological guilds.</title>
        <authorList>
            <consortium name="Lawrence Berkeley National Laboratory"/>
            <person name="Harder C.B."/>
            <person name="Miyauchi S."/>
            <person name="Viragh M."/>
            <person name="Kuo A."/>
            <person name="Thoen E."/>
            <person name="Andreopoulos B."/>
            <person name="Lu D."/>
            <person name="Skrede I."/>
            <person name="Drula E."/>
            <person name="Henrissat B."/>
            <person name="Morin E."/>
            <person name="Kohler A."/>
            <person name="Barry K."/>
            <person name="LaButti K."/>
            <person name="Morin E."/>
            <person name="Salamov A."/>
            <person name="Lipzen A."/>
            <person name="Mereny Z."/>
            <person name="Hegedus B."/>
            <person name="Baldrian P."/>
            <person name="Stursova M."/>
            <person name="Weitz H."/>
            <person name="Taylor A."/>
            <person name="Grigoriev I.V."/>
            <person name="Nagy L.G."/>
            <person name="Martin F."/>
            <person name="Kauserud H."/>
        </authorList>
    </citation>
    <scope>NUCLEOTIDE SEQUENCE</scope>
    <source>
        <strain evidence="3">CBHHK002</strain>
    </source>
</reference>
<keyword evidence="1" id="KW-1133">Transmembrane helix</keyword>
<accession>A0AAD6ZKS8</accession>
<name>A0AAD6ZKS8_9AGAR</name>
<evidence type="ECO:0000313" key="3">
    <source>
        <dbReference type="EMBL" id="KAJ7327638.1"/>
    </source>
</evidence>
<comment type="caution">
    <text evidence="3">The sequence shown here is derived from an EMBL/GenBank/DDBJ whole genome shotgun (WGS) entry which is preliminary data.</text>
</comment>
<keyword evidence="1" id="KW-0472">Membrane</keyword>
<feature type="transmembrane region" description="Helical" evidence="1">
    <location>
        <begin position="266"/>
        <end position="282"/>
    </location>
</feature>
<dbReference type="Proteomes" id="UP001218218">
    <property type="component" value="Unassembled WGS sequence"/>
</dbReference>
<sequence>MLLLENADIQPMNENERLISAIQGCFTDFLKEQKEQSNRLMDELKPKPPPVADKKTAFWNAYKILADEHDKELLQRYSTDLDTSLIFAGLFSAVDSAFIIQIQPEIQPHGARSIVIIAQCLLYISLFSTLLASLLAVLGKQWLMFYSAAGEKGSIEARGLERQRKLDGLLKWKFEAVIQMFPLLLQFALLLFWAALSIYLWTIHPSVASIVVLLTVCGFLAYCILLGSAVVHKDSPFQTPLVFILVRLISTDFWEKSQAMVKQITQPLYAFWAQISIFFVYICRSRDLLPRFRKQPAPLLSQGPTALFDISLLEPSPEISAVSWVLKTSTDLNTITQAANLAIDLQWPSTMDIQAQISRLWEGFISCFTENQSAKLIWLGGAYLSLCCADPLSKQHHVTFFIPDTCHTNLGLELHNVTCLAGKEPSLILKQSVNLKWILHVLPLQVCMNPDANLRTLEVLLQQLGNISRLSCSEFCDYLFCVNTFLLGGGMSQSDLVWTDKRLLLTTLGSKLKSNQTSMDLALKIIRTTHRLESSFRHRNQKWNSRDDPLRVYKFCNNLPHVDGWVTVVLAIGLLTESYPKSWYLRKCPGTPDWIYEALKSDVIPIGRSAEWNSKTQAGVAALLQALHHYDAVPPKESIHVILHALQIGGDISDLAAIILVETSWFQDPELETVLRDASVWTYICRGLPESTTEWVQQFICLGHTLAQLPGTQSQLFQEGLCAWISAFFSQPWWERQSLAEQYVFILTKIRKPYTASYAFINTDEEACGLTYVALSDIWEDFTFFTQSSLDELILWLHCSRKVLWHQYEKCHAATVAFQETFSVPLQRSFAKAAEAARHGALSVSSNGGDSLLAQGEAMENIAEILEGFGNGMATSVTGNDSHWITQRMYLYEKIINVEVASCGRKPPRVTE</sequence>
<evidence type="ECO:0000256" key="1">
    <source>
        <dbReference type="SAM" id="Phobius"/>
    </source>
</evidence>
<dbReference type="InterPro" id="IPR045338">
    <property type="entry name" value="DUF6535"/>
</dbReference>
<keyword evidence="1" id="KW-0812">Transmembrane</keyword>
<feature type="transmembrane region" description="Helical" evidence="1">
    <location>
        <begin position="176"/>
        <end position="200"/>
    </location>
</feature>
<feature type="transmembrane region" description="Helical" evidence="1">
    <location>
        <begin position="114"/>
        <end position="138"/>
    </location>
</feature>
<evidence type="ECO:0000259" key="2">
    <source>
        <dbReference type="Pfam" id="PF20153"/>
    </source>
</evidence>
<keyword evidence="4" id="KW-1185">Reference proteome</keyword>
<dbReference type="EMBL" id="JARIHO010000041">
    <property type="protein sequence ID" value="KAJ7327638.1"/>
    <property type="molecule type" value="Genomic_DNA"/>
</dbReference>
<feature type="transmembrane region" description="Helical" evidence="1">
    <location>
        <begin position="207"/>
        <end position="231"/>
    </location>
</feature>
<proteinExistence type="predicted"/>
<protein>
    <recommendedName>
        <fullName evidence="2">DUF6535 domain-containing protein</fullName>
    </recommendedName>
</protein>
<gene>
    <name evidence="3" type="ORF">DFH08DRAFT_940873</name>
</gene>